<dbReference type="RefSeq" id="WP_183984370.1">
    <property type="nucleotide sequence ID" value="NZ_JACIEV010000005.1"/>
</dbReference>
<dbReference type="EMBL" id="JACIEV010000005">
    <property type="protein sequence ID" value="MBB4154131.1"/>
    <property type="molecule type" value="Genomic_DNA"/>
</dbReference>
<dbReference type="AlphaFoldDB" id="A0A840FBR5"/>
<gene>
    <name evidence="1" type="ORF">GGQ80_002041</name>
</gene>
<dbReference type="Proteomes" id="UP000529795">
    <property type="component" value="Unassembled WGS sequence"/>
</dbReference>
<proteinExistence type="predicted"/>
<name>A0A840FBR5_9SPHN</name>
<comment type="caution">
    <text evidence="1">The sequence shown here is derived from an EMBL/GenBank/DDBJ whole genome shotgun (WGS) entry which is preliminary data.</text>
</comment>
<protein>
    <submittedName>
        <fullName evidence="1">Uncharacterized protein</fullName>
    </submittedName>
</protein>
<keyword evidence="2" id="KW-1185">Reference proteome</keyword>
<organism evidence="1 2">
    <name type="scientific">Sphingomonas jinjuensis</name>
    <dbReference type="NCBI Taxonomy" id="535907"/>
    <lineage>
        <taxon>Bacteria</taxon>
        <taxon>Pseudomonadati</taxon>
        <taxon>Pseudomonadota</taxon>
        <taxon>Alphaproteobacteria</taxon>
        <taxon>Sphingomonadales</taxon>
        <taxon>Sphingomonadaceae</taxon>
        <taxon>Sphingomonas</taxon>
    </lineage>
</organism>
<accession>A0A840FBR5</accession>
<reference evidence="1 2" key="1">
    <citation type="submission" date="2020-08" db="EMBL/GenBank/DDBJ databases">
        <title>Genomic Encyclopedia of Type Strains, Phase IV (KMG-IV): sequencing the most valuable type-strain genomes for metagenomic binning, comparative biology and taxonomic classification.</title>
        <authorList>
            <person name="Goeker M."/>
        </authorList>
    </citation>
    <scope>NUCLEOTIDE SEQUENCE [LARGE SCALE GENOMIC DNA]</scope>
    <source>
        <strain evidence="1 2">YC6723</strain>
    </source>
</reference>
<sequence length="154" mass="16814">MAYAENTTVSVEKSIAGIISLVKRAGAQRVAQFDEPEQFTITFELANRMIRFQVALPPLGEMPVRDGRGVTLPPARRAEKRQQAHRQKARALLLVIKAKLESVESEVETFEQAFLPNVVMADGATVYERIAAPIAAEYERGAPGVLLLSGPGGR</sequence>
<evidence type="ECO:0000313" key="2">
    <source>
        <dbReference type="Proteomes" id="UP000529795"/>
    </source>
</evidence>
<evidence type="ECO:0000313" key="1">
    <source>
        <dbReference type="EMBL" id="MBB4154131.1"/>
    </source>
</evidence>